<evidence type="ECO:0000256" key="1">
    <source>
        <dbReference type="SAM" id="MobiDB-lite"/>
    </source>
</evidence>
<protein>
    <submittedName>
        <fullName evidence="2">Uncharacterized protein</fullName>
    </submittedName>
</protein>
<proteinExistence type="predicted"/>
<feature type="compositionally biased region" description="Basic and acidic residues" evidence="1">
    <location>
        <begin position="30"/>
        <end position="39"/>
    </location>
</feature>
<evidence type="ECO:0000313" key="2">
    <source>
        <dbReference type="EMBL" id="CAA9496989.1"/>
    </source>
</evidence>
<name>A0A6J4SMN8_9ACTN</name>
<reference evidence="2" key="1">
    <citation type="submission" date="2020-02" db="EMBL/GenBank/DDBJ databases">
        <authorList>
            <person name="Meier V. D."/>
        </authorList>
    </citation>
    <scope>NUCLEOTIDE SEQUENCE</scope>
    <source>
        <strain evidence="2">AVDCRST_MAG45</strain>
    </source>
</reference>
<dbReference type="EMBL" id="CADCVU010000091">
    <property type="protein sequence ID" value="CAA9496989.1"/>
    <property type="molecule type" value="Genomic_DNA"/>
</dbReference>
<feature type="non-terminal residue" evidence="2">
    <location>
        <position position="65"/>
    </location>
</feature>
<feature type="region of interest" description="Disordered" evidence="1">
    <location>
        <begin position="1"/>
        <end position="65"/>
    </location>
</feature>
<sequence>AAAARVRAGRRFAPPRRPQVHGARLRRHDRHDGARERPAGLHLQSRRLRRDRRPGGRRRTRAGGL</sequence>
<dbReference type="AlphaFoldDB" id="A0A6J4SMN8"/>
<gene>
    <name evidence="2" type="ORF">AVDCRST_MAG45-1066</name>
</gene>
<organism evidence="2">
    <name type="scientific">uncultured Solirubrobacterales bacterium</name>
    <dbReference type="NCBI Taxonomy" id="768556"/>
    <lineage>
        <taxon>Bacteria</taxon>
        <taxon>Bacillati</taxon>
        <taxon>Actinomycetota</taxon>
        <taxon>Thermoleophilia</taxon>
        <taxon>Solirubrobacterales</taxon>
        <taxon>environmental samples</taxon>
    </lineage>
</organism>
<accession>A0A6J4SMN8</accession>
<feature type="non-terminal residue" evidence="2">
    <location>
        <position position="1"/>
    </location>
</feature>
<feature type="compositionally biased region" description="Basic residues" evidence="1">
    <location>
        <begin position="44"/>
        <end position="65"/>
    </location>
</feature>